<dbReference type="PANTHER" id="PTHR24393">
    <property type="entry name" value="ZINC FINGER PROTEIN"/>
    <property type="match status" value="1"/>
</dbReference>
<reference evidence="8 9" key="1">
    <citation type="journal article" date="2024" name="BMC Biol.">
        <title>Comparative genomics of Ascetosporea gives new insight into the evolutionary basis for animal parasitism in Rhizaria.</title>
        <authorList>
            <person name="Hiltunen Thoren M."/>
            <person name="Onut-Brannstrom I."/>
            <person name="Alfjorden A."/>
            <person name="Peckova H."/>
            <person name="Swords F."/>
            <person name="Hooper C."/>
            <person name="Holzer A.S."/>
            <person name="Bass D."/>
            <person name="Burki F."/>
        </authorList>
    </citation>
    <scope>NUCLEOTIDE SEQUENCE [LARGE SCALE GENOMIC DNA]</scope>
    <source>
        <strain evidence="8">20-A016</strain>
    </source>
</reference>
<keyword evidence="9" id="KW-1185">Reference proteome</keyword>
<dbReference type="EMBL" id="JBDODL010000294">
    <property type="protein sequence ID" value="MES1919456.1"/>
    <property type="molecule type" value="Genomic_DNA"/>
</dbReference>
<protein>
    <submittedName>
        <fullName evidence="8">Zinc finger and BTB</fullName>
    </submittedName>
</protein>
<gene>
    <name evidence="8" type="primary">ZBTB5</name>
    <name evidence="8" type="ORF">MHBO_001286</name>
</gene>
<keyword evidence="4" id="KW-0862">Zinc</keyword>
<feature type="domain" description="C2H2-type" evidence="7">
    <location>
        <begin position="50"/>
        <end position="77"/>
    </location>
</feature>
<dbReference type="Pfam" id="PF13465">
    <property type="entry name" value="zf-H2C2_2"/>
    <property type="match status" value="1"/>
</dbReference>
<feature type="domain" description="C2H2-type" evidence="7">
    <location>
        <begin position="134"/>
        <end position="161"/>
    </location>
</feature>
<keyword evidence="1" id="KW-0479">Metal-binding</keyword>
<dbReference type="Proteomes" id="UP001439008">
    <property type="component" value="Unassembled WGS sequence"/>
</dbReference>
<evidence type="ECO:0000259" key="7">
    <source>
        <dbReference type="PROSITE" id="PS50157"/>
    </source>
</evidence>
<name>A0ABV2AIF2_9EUKA</name>
<keyword evidence="2" id="KW-0677">Repeat</keyword>
<feature type="domain" description="C2H2-type" evidence="7">
    <location>
        <begin position="78"/>
        <end position="105"/>
    </location>
</feature>
<dbReference type="SUPFAM" id="SSF57667">
    <property type="entry name" value="beta-beta-alpha zinc fingers"/>
    <property type="match status" value="2"/>
</dbReference>
<dbReference type="Gene3D" id="3.30.160.60">
    <property type="entry name" value="Classic Zinc Finger"/>
    <property type="match status" value="4"/>
</dbReference>
<dbReference type="Pfam" id="PF00096">
    <property type="entry name" value="zf-C2H2"/>
    <property type="match status" value="1"/>
</dbReference>
<sequence>MTDNKLEKNVFQSFRRLSVLAHVTKRFGSNVVMERSKHDITVLKNIKNCCFCKFCCKVFAKLPDLNRHLRTHTGERPYECDVCSKAFSDKRNLMHHNQVHTKSRPFVCDACDKAFARMSHLKLHFKTHESEGLYRCEMCLKRLDTKEELRLHRERHEAGNGAYRCRHCKVYYRLYHSFQQHLKTAHGTED</sequence>
<keyword evidence="3 6" id="KW-0863">Zinc-finger</keyword>
<comment type="caution">
    <text evidence="8">The sequence shown here is derived from an EMBL/GenBank/DDBJ whole genome shotgun (WGS) entry which is preliminary data.</text>
</comment>
<feature type="domain" description="C2H2-type" evidence="7">
    <location>
        <begin position="106"/>
        <end position="133"/>
    </location>
</feature>
<dbReference type="PANTHER" id="PTHR24393:SF34">
    <property type="entry name" value="PR_SET DOMAIN 13"/>
    <property type="match status" value="1"/>
</dbReference>
<organism evidence="8 9">
    <name type="scientific">Bonamia ostreae</name>
    <dbReference type="NCBI Taxonomy" id="126728"/>
    <lineage>
        <taxon>Eukaryota</taxon>
        <taxon>Sar</taxon>
        <taxon>Rhizaria</taxon>
        <taxon>Endomyxa</taxon>
        <taxon>Ascetosporea</taxon>
        <taxon>Haplosporida</taxon>
        <taxon>Bonamia</taxon>
    </lineage>
</organism>
<feature type="domain" description="C2H2-type" evidence="7">
    <location>
        <begin position="163"/>
        <end position="190"/>
    </location>
</feature>
<evidence type="ECO:0000256" key="4">
    <source>
        <dbReference type="ARBA" id="ARBA00022833"/>
    </source>
</evidence>
<dbReference type="InterPro" id="IPR013087">
    <property type="entry name" value="Znf_C2H2_type"/>
</dbReference>
<accession>A0ABV2AIF2</accession>
<evidence type="ECO:0000313" key="9">
    <source>
        <dbReference type="Proteomes" id="UP001439008"/>
    </source>
</evidence>
<evidence type="ECO:0000256" key="1">
    <source>
        <dbReference type="ARBA" id="ARBA00022723"/>
    </source>
</evidence>
<evidence type="ECO:0000256" key="2">
    <source>
        <dbReference type="ARBA" id="ARBA00022737"/>
    </source>
</evidence>
<dbReference type="InterPro" id="IPR036236">
    <property type="entry name" value="Znf_C2H2_sf"/>
</dbReference>
<evidence type="ECO:0000256" key="5">
    <source>
        <dbReference type="ARBA" id="ARBA00023242"/>
    </source>
</evidence>
<evidence type="ECO:0000256" key="3">
    <source>
        <dbReference type="ARBA" id="ARBA00022771"/>
    </source>
</evidence>
<dbReference type="SMART" id="SM00355">
    <property type="entry name" value="ZnF_C2H2"/>
    <property type="match status" value="5"/>
</dbReference>
<evidence type="ECO:0000313" key="8">
    <source>
        <dbReference type="EMBL" id="MES1919456.1"/>
    </source>
</evidence>
<keyword evidence="5" id="KW-0539">Nucleus</keyword>
<proteinExistence type="predicted"/>
<dbReference type="PROSITE" id="PS00028">
    <property type="entry name" value="ZINC_FINGER_C2H2_1"/>
    <property type="match status" value="5"/>
</dbReference>
<dbReference type="PROSITE" id="PS50157">
    <property type="entry name" value="ZINC_FINGER_C2H2_2"/>
    <property type="match status" value="5"/>
</dbReference>
<evidence type="ECO:0000256" key="6">
    <source>
        <dbReference type="PROSITE-ProRule" id="PRU00042"/>
    </source>
</evidence>